<comment type="caution">
    <text evidence="3">The sequence shown here is derived from an EMBL/GenBank/DDBJ whole genome shotgun (WGS) entry which is preliminary data.</text>
</comment>
<feature type="compositionally biased region" description="Low complexity" evidence="2">
    <location>
        <begin position="1"/>
        <end position="10"/>
    </location>
</feature>
<feature type="compositionally biased region" description="Polar residues" evidence="2">
    <location>
        <begin position="184"/>
        <end position="208"/>
    </location>
</feature>
<dbReference type="EMBL" id="JAVRRT010000004">
    <property type="protein sequence ID" value="KAK5173104.1"/>
    <property type="molecule type" value="Genomic_DNA"/>
</dbReference>
<keyword evidence="4" id="KW-1185">Reference proteome</keyword>
<feature type="compositionally biased region" description="Basic and acidic residues" evidence="2">
    <location>
        <begin position="11"/>
        <end position="20"/>
    </location>
</feature>
<dbReference type="Proteomes" id="UP001337655">
    <property type="component" value="Unassembled WGS sequence"/>
</dbReference>
<evidence type="ECO:0000313" key="4">
    <source>
        <dbReference type="Proteomes" id="UP001337655"/>
    </source>
</evidence>
<evidence type="ECO:0000313" key="3">
    <source>
        <dbReference type="EMBL" id="KAK5173104.1"/>
    </source>
</evidence>
<gene>
    <name evidence="3" type="ORF">LTR77_003226</name>
</gene>
<keyword evidence="1" id="KW-0175">Coiled coil</keyword>
<evidence type="ECO:0000256" key="1">
    <source>
        <dbReference type="SAM" id="Coils"/>
    </source>
</evidence>
<dbReference type="RefSeq" id="XP_064661822.1">
    <property type="nucleotide sequence ID" value="XM_064800483.1"/>
</dbReference>
<dbReference type="AlphaFoldDB" id="A0AAV9PJL0"/>
<feature type="coiled-coil region" evidence="1">
    <location>
        <begin position="275"/>
        <end position="302"/>
    </location>
</feature>
<name>A0AAV9PJL0_9PEZI</name>
<feature type="compositionally biased region" description="Low complexity" evidence="2">
    <location>
        <begin position="21"/>
        <end position="36"/>
    </location>
</feature>
<feature type="region of interest" description="Disordered" evidence="2">
    <location>
        <begin position="161"/>
        <end position="213"/>
    </location>
</feature>
<dbReference type="GeneID" id="89924573"/>
<protein>
    <submittedName>
        <fullName evidence="3">Uncharacterized protein</fullName>
    </submittedName>
</protein>
<reference evidence="3 4" key="1">
    <citation type="submission" date="2023-08" db="EMBL/GenBank/DDBJ databases">
        <title>Black Yeasts Isolated from many extreme environments.</title>
        <authorList>
            <person name="Coleine C."/>
            <person name="Stajich J.E."/>
            <person name="Selbmann L."/>
        </authorList>
    </citation>
    <scope>NUCLEOTIDE SEQUENCE [LARGE SCALE GENOMIC DNA]</scope>
    <source>
        <strain evidence="3 4">CCFEE 5935</strain>
    </source>
</reference>
<accession>A0AAV9PJL0</accession>
<sequence>MEISRRALGLDARRADKQRNDSGGQDDGSVQDGPQQTHAPAKYKSAHAVALDATLKSWPKLRDVQICISVDEAPRTIRIGAVSDGLAGTASAFHARKKRQVGETARSEMIEVPLLHVHIEREHMQGTADYAKRMLERLPVPVDELSTQHLQTLFHSAAVAGSGKNGLTTRPTTGRHDLEGLPRTNGSTRAPVSKKTSPANATTTTDSTLRNKDSPAQIKDNICKVRGKENEEIGSIRAGVKKEFHLSRKIEGLWQRVKATRTAQTYEQPNAEAAHQHAKREADSAERLLERAGRRRRRDKERWFCKFELVAVERSVIRFDEELDRLDEHVLRLRNTQKVQRKERRKEKGRRRVLEHRRRRLEQEALEDVSDSEEGVERKQDGAGSRIGSCRRLILKLTTMRVSMRHERHLGS</sequence>
<organism evidence="3 4">
    <name type="scientific">Saxophila tyrrhenica</name>
    <dbReference type="NCBI Taxonomy" id="1690608"/>
    <lineage>
        <taxon>Eukaryota</taxon>
        <taxon>Fungi</taxon>
        <taxon>Dikarya</taxon>
        <taxon>Ascomycota</taxon>
        <taxon>Pezizomycotina</taxon>
        <taxon>Dothideomycetes</taxon>
        <taxon>Dothideomycetidae</taxon>
        <taxon>Mycosphaerellales</taxon>
        <taxon>Extremaceae</taxon>
        <taxon>Saxophila</taxon>
    </lineage>
</organism>
<evidence type="ECO:0000256" key="2">
    <source>
        <dbReference type="SAM" id="MobiDB-lite"/>
    </source>
</evidence>
<proteinExistence type="predicted"/>
<feature type="region of interest" description="Disordered" evidence="2">
    <location>
        <begin position="1"/>
        <end position="44"/>
    </location>
</feature>